<reference evidence="3" key="3">
    <citation type="submission" date="2012-02" db="EMBL/GenBank/DDBJ databases">
        <title>Complete sequence of chromosome 1 of Prevotella dentalis DSM 3688.</title>
        <authorList>
            <consortium name="US DOE Joint Genome Institute (JGI-PGF)"/>
            <person name="Lucas S."/>
            <person name="Copeland A."/>
            <person name="Lapidus A."/>
            <person name="Glavina del Rio T."/>
            <person name="Dalin E."/>
            <person name="Tice H."/>
            <person name="Bruce D."/>
            <person name="Goodwin L."/>
            <person name="Pitluck S."/>
            <person name="Peters L."/>
            <person name="Mikhailova N."/>
            <person name="Chertkov O."/>
            <person name="Kyrpides N."/>
            <person name="Mavromatis K."/>
            <person name="Ivanova N."/>
            <person name="Brettin T."/>
            <person name="Detter J.C."/>
            <person name="Han C."/>
            <person name="Larimer F."/>
            <person name="Land M."/>
            <person name="Hauser L."/>
            <person name="Markowitz V."/>
            <person name="Cheng J.-F."/>
            <person name="Hugenholtz P."/>
            <person name="Woyke T."/>
            <person name="Wu D."/>
            <person name="Gronow S."/>
            <person name="Wellnitz S."/>
            <person name="Brambilla E."/>
            <person name="Klenk H.-P."/>
            <person name="Eisen J.A."/>
        </authorList>
    </citation>
    <scope>NUCLEOTIDE SEQUENCE</scope>
    <source>
        <strain evidence="3">DSM 3688</strain>
    </source>
</reference>
<keyword evidence="2" id="KW-0732">Signal</keyword>
<dbReference type="EMBL" id="CP003368">
    <property type="protein sequence ID" value="AGB27649.1"/>
    <property type="molecule type" value="Genomic_DNA"/>
</dbReference>
<dbReference type="STRING" id="908937.Prede_0266"/>
<feature type="chain" id="PRO_5010496632" evidence="2">
    <location>
        <begin position="23"/>
        <end position="287"/>
    </location>
</feature>
<dbReference type="RefSeq" id="WP_005844091.1">
    <property type="nucleotide sequence ID" value="NC_019960.1"/>
</dbReference>
<dbReference type="PATRIC" id="fig|908937.9.peg.273"/>
<name>F9D0Y9_PREDD</name>
<reference evidence="6" key="2">
    <citation type="submission" date="2012-02" db="EMBL/GenBank/DDBJ databases">
        <title>Complete sequence of chromosome 1 of Prevotella dentalis DSM 3688.</title>
        <authorList>
            <person name="Lucas S."/>
            <person name="Copeland A."/>
            <person name="Lapidus A."/>
            <person name="Glavina del Rio T."/>
            <person name="Dalin E."/>
            <person name="Tice H."/>
            <person name="Bruce D."/>
            <person name="Goodwin L."/>
            <person name="Pitluck S."/>
            <person name="Peters L."/>
            <person name="Mikhailova N."/>
            <person name="Chertkov O."/>
            <person name="Kyrpides N."/>
            <person name="Mavromatis K."/>
            <person name="Ivanova N."/>
            <person name="Brettin T."/>
            <person name="Detter J.C."/>
            <person name="Han C."/>
            <person name="Larimer F."/>
            <person name="Land M."/>
            <person name="Hauser L."/>
            <person name="Markowitz V."/>
            <person name="Cheng J.-F."/>
            <person name="Hugenholtz P."/>
            <person name="Woyke T."/>
            <person name="Wu D."/>
            <person name="Gronow S."/>
            <person name="Wellnitz S."/>
            <person name="Brambilla E."/>
            <person name="Klenk H.-P."/>
            <person name="Eisen J.A."/>
        </authorList>
    </citation>
    <scope>NUCLEOTIDE SEQUENCE [LARGE SCALE GENOMIC DNA]</scope>
    <source>
        <strain evidence="6">ATCC 49559 / DSM 3688 / JCM 13448 / NCTC 12043 / ES 2772</strain>
    </source>
</reference>
<proteinExistence type="predicted"/>
<feature type="compositionally biased region" description="Polar residues" evidence="1">
    <location>
        <begin position="139"/>
        <end position="157"/>
    </location>
</feature>
<evidence type="ECO:0000313" key="6">
    <source>
        <dbReference type="Proteomes" id="UP000010862"/>
    </source>
</evidence>
<evidence type="ECO:0000313" key="5">
    <source>
        <dbReference type="Proteomes" id="UP000007820"/>
    </source>
</evidence>
<dbReference type="Proteomes" id="UP000010862">
    <property type="component" value="Chromosome 1"/>
</dbReference>
<dbReference type="InterPro" id="IPR018247">
    <property type="entry name" value="EF_Hand_1_Ca_BS"/>
</dbReference>
<protein>
    <submittedName>
        <fullName evidence="4">Uncharacterized protein</fullName>
    </submittedName>
</protein>
<keyword evidence="6" id="KW-1185">Reference proteome</keyword>
<dbReference type="PROSITE" id="PS51257">
    <property type="entry name" value="PROKAR_LIPOPROTEIN"/>
    <property type="match status" value="1"/>
</dbReference>
<dbReference type="PROSITE" id="PS00018">
    <property type="entry name" value="EF_HAND_1"/>
    <property type="match status" value="1"/>
</dbReference>
<dbReference type="Proteomes" id="UP000007820">
    <property type="component" value="Unassembled WGS sequence"/>
</dbReference>
<evidence type="ECO:0000313" key="4">
    <source>
        <dbReference type="EMBL" id="EGQ16668.1"/>
    </source>
</evidence>
<evidence type="ECO:0000256" key="1">
    <source>
        <dbReference type="SAM" id="MobiDB-lite"/>
    </source>
</evidence>
<dbReference type="HOGENOM" id="CLU_087597_0_0_10"/>
<evidence type="ECO:0000313" key="3">
    <source>
        <dbReference type="EMBL" id="AGB27649.1"/>
    </source>
</evidence>
<evidence type="ECO:0000256" key="2">
    <source>
        <dbReference type="SAM" id="SignalP"/>
    </source>
</evidence>
<accession>F9D0Y9</accession>
<sequence>MKKIWILAVTASLLLTGCGTYAGSGAYMGGSLGAILGSAVGGLSDGPRGSDIGTIVGMAGGAIIGGMIGAAQDEQCQQEANAYERERAERAADRAERAADRAERRQSAPYGSQSPVQDSPAYDSGFDSSNSGDDRIYDFSSSDYTGDYSAQQPQTTLPMQSSMEGLAEGLKYAPTIEIRNARFVDDNQDGQIQRGELCKIIFEVMNRGDQPLYDVQPTVIEATGNRHLFISPSMHIEKIMPGKGIRYTALVKADNRLKAGSAKFCVSVLQGTQSISKVSEFNIPTRK</sequence>
<gene>
    <name evidence="3" type="ordered locus">Prede_0266</name>
    <name evidence="4" type="ORF">HMPREF9136_0517</name>
</gene>
<organism evidence="4 5">
    <name type="scientific">Prevotella dentalis (strain ATCC 49559 / DSM 3688 / JCM 13448 / NCTC 12043 / ES 2772)</name>
    <name type="common">Mitsuokella dentalis</name>
    <dbReference type="NCBI Taxonomy" id="908937"/>
    <lineage>
        <taxon>Bacteria</taxon>
        <taxon>Pseudomonadati</taxon>
        <taxon>Bacteroidota</taxon>
        <taxon>Bacteroidia</taxon>
        <taxon>Bacteroidales</taxon>
        <taxon>Prevotellaceae</taxon>
        <taxon>Prevotella</taxon>
    </lineage>
</organism>
<dbReference type="OrthoDB" id="1082851at2"/>
<feature type="region of interest" description="Disordered" evidence="1">
    <location>
        <begin position="78"/>
        <end position="157"/>
    </location>
</feature>
<dbReference type="KEGG" id="pdt:Prede_0266"/>
<feature type="signal peptide" evidence="2">
    <location>
        <begin position="1"/>
        <end position="22"/>
    </location>
</feature>
<feature type="compositionally biased region" description="Basic and acidic residues" evidence="1">
    <location>
        <begin position="82"/>
        <end position="106"/>
    </location>
</feature>
<dbReference type="AlphaFoldDB" id="F9D0Y9"/>
<dbReference type="EMBL" id="AFPW01000006">
    <property type="protein sequence ID" value="EGQ16668.1"/>
    <property type="molecule type" value="Genomic_DNA"/>
</dbReference>
<reference evidence="4 5" key="1">
    <citation type="submission" date="2011-04" db="EMBL/GenBank/DDBJ databases">
        <authorList>
            <person name="Muzny D."/>
            <person name="Qin X."/>
            <person name="Deng J."/>
            <person name="Jiang H."/>
            <person name="Liu Y."/>
            <person name="Qu J."/>
            <person name="Song X.-Z."/>
            <person name="Zhang L."/>
            <person name="Thornton R."/>
            <person name="Coyle M."/>
            <person name="Francisco L."/>
            <person name="Jackson L."/>
            <person name="Javaid M."/>
            <person name="Korchina V."/>
            <person name="Kovar C."/>
            <person name="Mata R."/>
            <person name="Mathew T."/>
            <person name="Ngo R."/>
            <person name="Nguyen L."/>
            <person name="Nguyen N."/>
            <person name="Okwuonu G."/>
            <person name="Ongeri F."/>
            <person name="Pham C."/>
            <person name="Simmons D."/>
            <person name="Wilczek-Boney K."/>
            <person name="Hale W."/>
            <person name="Jakkamsetti A."/>
            <person name="Pham P."/>
            <person name="Ruth R."/>
            <person name="San Lucas F."/>
            <person name="Warren J."/>
            <person name="Zhang J."/>
            <person name="Zhao Z."/>
            <person name="Zhou C."/>
            <person name="Zhu D."/>
            <person name="Lee S."/>
            <person name="Bess C."/>
            <person name="Blankenburg K."/>
            <person name="Forbes L."/>
            <person name="Fu Q."/>
            <person name="Gubbala S."/>
            <person name="Hirani K."/>
            <person name="Jayaseelan J.C."/>
            <person name="Lara F."/>
            <person name="Munidasa M."/>
            <person name="Palculict T."/>
            <person name="Patil S."/>
            <person name="Pu L.-L."/>
            <person name="Saada N."/>
            <person name="Tang L."/>
            <person name="Weissenberger G."/>
            <person name="Zhu Y."/>
            <person name="Hemphill L."/>
            <person name="Shang Y."/>
            <person name="Youmans B."/>
            <person name="Ayvaz T."/>
            <person name="Ross M."/>
            <person name="Santibanez J."/>
            <person name="Aqrawi P."/>
            <person name="Gross S."/>
            <person name="Joshi V."/>
            <person name="Fowler G."/>
            <person name="Nazareth L."/>
            <person name="Reid J."/>
            <person name="Worley K."/>
            <person name="Petrosino J."/>
            <person name="Highlander S."/>
            <person name="Gibbs R."/>
        </authorList>
    </citation>
    <scope>NUCLEOTIDE SEQUENCE [LARGE SCALE GENOMIC DNA]</scope>
    <source>
        <strain evidence="4 5">DSM 3688</strain>
    </source>
</reference>
<dbReference type="eggNOG" id="COG4520">
    <property type="taxonomic scope" value="Bacteria"/>
</dbReference>